<name>A0ABS5DSZ6_9BURK</name>
<comment type="caution">
    <text evidence="1">The sequence shown here is derived from an EMBL/GenBank/DDBJ whole genome shotgun (WGS) entry which is preliminary data.</text>
</comment>
<dbReference type="EMBL" id="JAGQDG010000001">
    <property type="protein sequence ID" value="MBQ0934271.1"/>
    <property type="molecule type" value="Genomic_DNA"/>
</dbReference>
<dbReference type="Proteomes" id="UP000672097">
    <property type="component" value="Unassembled WGS sequence"/>
</dbReference>
<sequence length="106" mass="12190">MLPISWMRLTVDDPRRLEIASSRGDLVVDSHRRVISRRGEVIAKFEEIKFIVLCKIRRGEYGIFWSVRLHRGPLVNIDLGACEDDLDASLIAARISKALDVPVKYW</sequence>
<evidence type="ECO:0000313" key="1">
    <source>
        <dbReference type="EMBL" id="MBQ0934271.1"/>
    </source>
</evidence>
<accession>A0ABS5DSZ6</accession>
<evidence type="ECO:0000313" key="2">
    <source>
        <dbReference type="Proteomes" id="UP000672097"/>
    </source>
</evidence>
<protein>
    <submittedName>
        <fullName evidence="1">Uncharacterized protein</fullName>
    </submittedName>
</protein>
<keyword evidence="2" id="KW-1185">Reference proteome</keyword>
<proteinExistence type="predicted"/>
<reference evidence="1 2" key="1">
    <citation type="submission" date="2021-04" db="EMBL/GenBank/DDBJ databases">
        <title>The genome sequence of type strain Ideonella paludis KCTC 32238.</title>
        <authorList>
            <person name="Liu Y."/>
        </authorList>
    </citation>
    <scope>NUCLEOTIDE SEQUENCE [LARGE SCALE GENOMIC DNA]</scope>
    <source>
        <strain evidence="1 2">KCTC 32238</strain>
    </source>
</reference>
<gene>
    <name evidence="1" type="ORF">KAK11_02945</name>
</gene>
<organism evidence="1 2">
    <name type="scientific">Ideonella paludis</name>
    <dbReference type="NCBI Taxonomy" id="1233411"/>
    <lineage>
        <taxon>Bacteria</taxon>
        <taxon>Pseudomonadati</taxon>
        <taxon>Pseudomonadota</taxon>
        <taxon>Betaproteobacteria</taxon>
        <taxon>Burkholderiales</taxon>
        <taxon>Sphaerotilaceae</taxon>
        <taxon>Ideonella</taxon>
    </lineage>
</organism>